<dbReference type="Proteomes" id="UP000799757">
    <property type="component" value="Unassembled WGS sequence"/>
</dbReference>
<organism evidence="2 3">
    <name type="scientific">Melanomma pulvis-pyrius CBS 109.77</name>
    <dbReference type="NCBI Taxonomy" id="1314802"/>
    <lineage>
        <taxon>Eukaryota</taxon>
        <taxon>Fungi</taxon>
        <taxon>Dikarya</taxon>
        <taxon>Ascomycota</taxon>
        <taxon>Pezizomycotina</taxon>
        <taxon>Dothideomycetes</taxon>
        <taxon>Pleosporomycetidae</taxon>
        <taxon>Pleosporales</taxon>
        <taxon>Melanommataceae</taxon>
        <taxon>Melanomma</taxon>
    </lineage>
</organism>
<dbReference type="OrthoDB" id="3800368at2759"/>
<proteinExistence type="predicted"/>
<reference evidence="2" key="1">
    <citation type="journal article" date="2020" name="Stud. Mycol.">
        <title>101 Dothideomycetes genomes: a test case for predicting lifestyles and emergence of pathogens.</title>
        <authorList>
            <person name="Haridas S."/>
            <person name="Albert R."/>
            <person name="Binder M."/>
            <person name="Bloem J."/>
            <person name="Labutti K."/>
            <person name="Salamov A."/>
            <person name="Andreopoulos B."/>
            <person name="Baker S."/>
            <person name="Barry K."/>
            <person name="Bills G."/>
            <person name="Bluhm B."/>
            <person name="Cannon C."/>
            <person name="Castanera R."/>
            <person name="Culley D."/>
            <person name="Daum C."/>
            <person name="Ezra D."/>
            <person name="Gonzalez J."/>
            <person name="Henrissat B."/>
            <person name="Kuo A."/>
            <person name="Liang C."/>
            <person name="Lipzen A."/>
            <person name="Lutzoni F."/>
            <person name="Magnuson J."/>
            <person name="Mondo S."/>
            <person name="Nolan M."/>
            <person name="Ohm R."/>
            <person name="Pangilinan J."/>
            <person name="Park H.-J."/>
            <person name="Ramirez L."/>
            <person name="Alfaro M."/>
            <person name="Sun H."/>
            <person name="Tritt A."/>
            <person name="Yoshinaga Y."/>
            <person name="Zwiers L.-H."/>
            <person name="Turgeon B."/>
            <person name="Goodwin S."/>
            <person name="Spatafora J."/>
            <person name="Crous P."/>
            <person name="Grigoriev I."/>
        </authorList>
    </citation>
    <scope>NUCLEOTIDE SEQUENCE</scope>
    <source>
        <strain evidence="2">CBS 109.77</strain>
    </source>
</reference>
<evidence type="ECO:0000313" key="3">
    <source>
        <dbReference type="Proteomes" id="UP000799757"/>
    </source>
</evidence>
<protein>
    <submittedName>
        <fullName evidence="2">Uncharacterized protein</fullName>
    </submittedName>
</protein>
<gene>
    <name evidence="2" type="ORF">K505DRAFT_363366</name>
</gene>
<keyword evidence="3" id="KW-1185">Reference proteome</keyword>
<dbReference type="EMBL" id="MU001994">
    <property type="protein sequence ID" value="KAF2791944.1"/>
    <property type="molecule type" value="Genomic_DNA"/>
</dbReference>
<dbReference type="AlphaFoldDB" id="A0A6A6X703"/>
<accession>A0A6A6X703</accession>
<feature type="region of interest" description="Disordered" evidence="1">
    <location>
        <begin position="32"/>
        <end position="53"/>
    </location>
</feature>
<evidence type="ECO:0000313" key="2">
    <source>
        <dbReference type="EMBL" id="KAF2791944.1"/>
    </source>
</evidence>
<evidence type="ECO:0000256" key="1">
    <source>
        <dbReference type="SAM" id="MobiDB-lite"/>
    </source>
</evidence>
<sequence>MAIQRIFSTTASAASHMLVDEAVNDNVEVQRAERKISESSDPYEAYGSDDEQQKSTIQAEYMGTSQHKQPQSPTDNDGQIVTKELDTLYSTPTSSYDQGTSGYLTKQGWHSFNDPNNPQPTVLVSNDTNSEIDQESYDPEQLFDAYGAKYQTNMTKSPILLDMEGTGSSDSIDDEDIIESNIQEELYETIRGREVDKIQEHEPAAATQENPNFFSHPVVGTLNSGEDDSEIDEDVAEGKWDLIGDDTSSPKVGIPAPNKLKIHLIHKTSKEETISFFKKIENDEIDWSNNVHIQAISTWRRQYFRRKAFPKTKTNVIYEPDEEAFLLLMHHKIKATAAGPASIQAPGPALILKAFNSFFASKIIKDKHGKSLPPRAPRDEKSFSAKLNRTSTALFKLREEIKTILQGKTGGEVFVPVITEDEIRQYREHRTAVEDEIFHENNASLSKQLAKKLQEEADV</sequence>
<name>A0A6A6X703_9PLEO</name>